<evidence type="ECO:0000313" key="3">
    <source>
        <dbReference type="Proteomes" id="UP000023152"/>
    </source>
</evidence>
<feature type="coiled-coil region" evidence="1">
    <location>
        <begin position="109"/>
        <end position="227"/>
    </location>
</feature>
<sequence length="372" mass="44573">MSDKTFDCQLYQKLKDIVKNTPSDIDNENKDIEIENTSLSPQPLPQINCIPIELLQKNFLENLLDFENKLLCSLQKCGVKYQCKALIEYHISLCKTQYNESCTHYQKITQQMNKKIEEVNLSKQDYEKKMQEEFNEKLQQKIKEIKQRLQTQLQKSEKQVDNEKEKERKKVKDNPNLVINCKKKYEYLLKQKEKEIHCLKCKNEALQAEMQTRENALRDEINTLEKRYSETTEFFQRELDTCKENFRLLKNDWESEKRISALHIQELQKQIEEHSIEASKLHKEIEELNKTIDSLKQQHASKLQLLDSRHNAVIQEVEHKMTQICNKKKIEIEKLKRFYEKTISVYEMEKIKLNQMIHERDEQLNSLNSELS</sequence>
<evidence type="ECO:0000256" key="1">
    <source>
        <dbReference type="SAM" id="Coils"/>
    </source>
</evidence>
<evidence type="ECO:0000313" key="2">
    <source>
        <dbReference type="EMBL" id="ETO35287.1"/>
    </source>
</evidence>
<feature type="coiled-coil region" evidence="1">
    <location>
        <begin position="264"/>
        <end position="305"/>
    </location>
</feature>
<keyword evidence="1" id="KW-0175">Coiled coil</keyword>
<dbReference type="AlphaFoldDB" id="X6PC93"/>
<proteinExistence type="predicted"/>
<comment type="caution">
    <text evidence="2">The sequence shown here is derived from an EMBL/GenBank/DDBJ whole genome shotgun (WGS) entry which is preliminary data.</text>
</comment>
<protein>
    <submittedName>
        <fullName evidence="2">Viral A-type inclusion protein</fullName>
    </submittedName>
</protein>
<keyword evidence="3" id="KW-1185">Reference proteome</keyword>
<dbReference type="Proteomes" id="UP000023152">
    <property type="component" value="Unassembled WGS sequence"/>
</dbReference>
<gene>
    <name evidence="2" type="ORF">RFI_01776</name>
</gene>
<reference evidence="2 3" key="1">
    <citation type="journal article" date="2013" name="Curr. Biol.">
        <title>The Genome of the Foraminiferan Reticulomyxa filosa.</title>
        <authorList>
            <person name="Glockner G."/>
            <person name="Hulsmann N."/>
            <person name="Schleicher M."/>
            <person name="Noegel A.A."/>
            <person name="Eichinger L."/>
            <person name="Gallinger C."/>
            <person name="Pawlowski J."/>
            <person name="Sierra R."/>
            <person name="Euteneuer U."/>
            <person name="Pillet L."/>
            <person name="Moustafa A."/>
            <person name="Platzer M."/>
            <person name="Groth M."/>
            <person name="Szafranski K."/>
            <person name="Schliwa M."/>
        </authorList>
    </citation>
    <scope>NUCLEOTIDE SEQUENCE [LARGE SCALE GENOMIC DNA]</scope>
</reference>
<name>X6PC93_RETFI</name>
<organism evidence="2 3">
    <name type="scientific">Reticulomyxa filosa</name>
    <dbReference type="NCBI Taxonomy" id="46433"/>
    <lineage>
        <taxon>Eukaryota</taxon>
        <taxon>Sar</taxon>
        <taxon>Rhizaria</taxon>
        <taxon>Retaria</taxon>
        <taxon>Foraminifera</taxon>
        <taxon>Monothalamids</taxon>
        <taxon>Reticulomyxidae</taxon>
        <taxon>Reticulomyxa</taxon>
    </lineage>
</organism>
<dbReference type="EMBL" id="ASPP01001773">
    <property type="protein sequence ID" value="ETO35287.1"/>
    <property type="molecule type" value="Genomic_DNA"/>
</dbReference>
<accession>X6PC93</accession>